<dbReference type="EMBL" id="BOOY01000005">
    <property type="protein sequence ID" value="GIJ01714.1"/>
    <property type="molecule type" value="Genomic_DNA"/>
</dbReference>
<dbReference type="RefSeq" id="WP_203937017.1">
    <property type="nucleotide sequence ID" value="NZ_BAAAGJ010000005.1"/>
</dbReference>
<dbReference type="SUPFAM" id="SSF53474">
    <property type="entry name" value="alpha/beta-Hydrolases"/>
    <property type="match status" value="1"/>
</dbReference>
<protein>
    <recommendedName>
        <fullName evidence="1">AB hydrolase-1 domain-containing protein</fullName>
    </recommendedName>
</protein>
<proteinExistence type="predicted"/>
<dbReference type="InterPro" id="IPR029058">
    <property type="entry name" value="AB_hydrolase_fold"/>
</dbReference>
<dbReference type="GO" id="GO:0004806">
    <property type="term" value="F:triacylglycerol lipase activity"/>
    <property type="evidence" value="ECO:0007669"/>
    <property type="project" value="TreeGrafter"/>
</dbReference>
<dbReference type="PANTHER" id="PTHR43433:SF5">
    <property type="entry name" value="AB HYDROLASE-1 DOMAIN-CONTAINING PROTEIN"/>
    <property type="match status" value="1"/>
</dbReference>
<evidence type="ECO:0000259" key="1">
    <source>
        <dbReference type="Pfam" id="PF00561"/>
    </source>
</evidence>
<reference evidence="2" key="1">
    <citation type="submission" date="2021-01" db="EMBL/GenBank/DDBJ databases">
        <title>Whole genome shotgun sequence of Spirilliplanes yamanashiensis NBRC 15828.</title>
        <authorList>
            <person name="Komaki H."/>
            <person name="Tamura T."/>
        </authorList>
    </citation>
    <scope>NUCLEOTIDE SEQUENCE</scope>
    <source>
        <strain evidence="2">NBRC 15828</strain>
    </source>
</reference>
<evidence type="ECO:0000313" key="2">
    <source>
        <dbReference type="EMBL" id="GIJ01714.1"/>
    </source>
</evidence>
<dbReference type="Pfam" id="PF00561">
    <property type="entry name" value="Abhydrolase_1"/>
    <property type="match status" value="1"/>
</dbReference>
<dbReference type="InterPro" id="IPR050471">
    <property type="entry name" value="AB_hydrolase"/>
</dbReference>
<organism evidence="2 3">
    <name type="scientific">Spirilliplanes yamanashiensis</name>
    <dbReference type="NCBI Taxonomy" id="42233"/>
    <lineage>
        <taxon>Bacteria</taxon>
        <taxon>Bacillati</taxon>
        <taxon>Actinomycetota</taxon>
        <taxon>Actinomycetes</taxon>
        <taxon>Micromonosporales</taxon>
        <taxon>Micromonosporaceae</taxon>
        <taxon>Spirilliplanes</taxon>
    </lineage>
</organism>
<dbReference type="Gene3D" id="3.40.50.1820">
    <property type="entry name" value="alpha/beta hydrolase"/>
    <property type="match status" value="1"/>
</dbReference>
<comment type="caution">
    <text evidence="2">The sequence shown here is derived from an EMBL/GenBank/DDBJ whole genome shotgun (WGS) entry which is preliminary data.</text>
</comment>
<dbReference type="AlphaFoldDB" id="A0A8J3Y586"/>
<dbReference type="Proteomes" id="UP000652013">
    <property type="component" value="Unassembled WGS sequence"/>
</dbReference>
<feature type="domain" description="AB hydrolase-1" evidence="1">
    <location>
        <begin position="12"/>
        <end position="108"/>
    </location>
</feature>
<accession>A0A8J3Y586</accession>
<name>A0A8J3Y586_9ACTN</name>
<dbReference type="PANTHER" id="PTHR43433">
    <property type="entry name" value="HYDROLASE, ALPHA/BETA FOLD FAMILY PROTEIN"/>
    <property type="match status" value="1"/>
</dbReference>
<keyword evidence="3" id="KW-1185">Reference proteome</keyword>
<sequence>MLHAIETGSGHPVLLIHGGAEDADLLEPQARALAARGFRAIRYDRRGTGRSTRADWPGGGADQHADDAAALLASLDATGATVLGFSSGGVVALALAARHPGVAREVIAWEPAALGALPDGAALHAGIAAPIDAHLAAHPGDWVGAFHVALTIISGGEADLTSPAVRRMERNAEAVIRDDSPLITARGFAPGELPPGLVTIATSAAPNPLHGAIAAVLTGLAGRPVLVAEKATDHEVYLSDPDVLADLLAARAVR</sequence>
<gene>
    <name evidence="2" type="ORF">Sya03_10660</name>
</gene>
<evidence type="ECO:0000313" key="3">
    <source>
        <dbReference type="Proteomes" id="UP000652013"/>
    </source>
</evidence>
<dbReference type="InterPro" id="IPR000073">
    <property type="entry name" value="AB_hydrolase_1"/>
</dbReference>
<dbReference type="GO" id="GO:0046503">
    <property type="term" value="P:glycerolipid catabolic process"/>
    <property type="evidence" value="ECO:0007669"/>
    <property type="project" value="TreeGrafter"/>
</dbReference>